<evidence type="ECO:0000313" key="2">
    <source>
        <dbReference type="EMBL" id="OGL98838.1"/>
    </source>
</evidence>
<evidence type="ECO:0000259" key="1">
    <source>
        <dbReference type="PROSITE" id="PS51736"/>
    </source>
</evidence>
<dbReference type="AlphaFoldDB" id="A0A1F7W8X7"/>
<dbReference type="PROSITE" id="PS51736">
    <property type="entry name" value="RECOMBINASES_3"/>
    <property type="match status" value="1"/>
</dbReference>
<protein>
    <recommendedName>
        <fullName evidence="1">Resolvase/invertase-type recombinase catalytic domain-containing protein</fullName>
    </recommendedName>
</protein>
<gene>
    <name evidence="2" type="ORF">A2304_05095</name>
</gene>
<name>A0A1F7W8X7_9BACT</name>
<dbReference type="GO" id="GO:0000150">
    <property type="term" value="F:DNA strand exchange activity"/>
    <property type="evidence" value="ECO:0007669"/>
    <property type="project" value="InterPro"/>
</dbReference>
<dbReference type="Gene3D" id="3.40.50.1390">
    <property type="entry name" value="Resolvase, N-terminal catalytic domain"/>
    <property type="match status" value="1"/>
</dbReference>
<comment type="caution">
    <text evidence="2">The sequence shown here is derived from an EMBL/GenBank/DDBJ whole genome shotgun (WGS) entry which is preliminary data.</text>
</comment>
<dbReference type="Proteomes" id="UP000176501">
    <property type="component" value="Unassembled WGS sequence"/>
</dbReference>
<dbReference type="CDD" id="cd00338">
    <property type="entry name" value="Ser_Recombinase"/>
    <property type="match status" value="1"/>
</dbReference>
<evidence type="ECO:0000313" key="3">
    <source>
        <dbReference type="Proteomes" id="UP000176501"/>
    </source>
</evidence>
<dbReference type="InterPro" id="IPR006119">
    <property type="entry name" value="Resolv_N"/>
</dbReference>
<dbReference type="GO" id="GO:0003677">
    <property type="term" value="F:DNA binding"/>
    <property type="evidence" value="ECO:0007669"/>
    <property type="project" value="InterPro"/>
</dbReference>
<organism evidence="2 3">
    <name type="scientific">Candidatus Uhrbacteria bacterium RIFOXYB2_FULL_57_15</name>
    <dbReference type="NCBI Taxonomy" id="1802422"/>
    <lineage>
        <taxon>Bacteria</taxon>
        <taxon>Candidatus Uhriibacteriota</taxon>
    </lineage>
</organism>
<sequence>MIEDIKRGKYDAILTWHPDRLARNMADAGKVIDLLDKKIIKNLTFATFSFDDTPMGKMLLGISFVLSKQYSGHLSEMVTRRQRRTLEERKSIHDMVYRDQTIRQKKSLALA</sequence>
<reference evidence="2 3" key="1">
    <citation type="journal article" date="2016" name="Nat. Commun.">
        <title>Thousands of microbial genomes shed light on interconnected biogeochemical processes in an aquifer system.</title>
        <authorList>
            <person name="Anantharaman K."/>
            <person name="Brown C.T."/>
            <person name="Hug L.A."/>
            <person name="Sharon I."/>
            <person name="Castelle C.J."/>
            <person name="Probst A.J."/>
            <person name="Thomas B.C."/>
            <person name="Singh A."/>
            <person name="Wilkins M.J."/>
            <person name="Karaoz U."/>
            <person name="Brodie E.L."/>
            <person name="Williams K.H."/>
            <person name="Hubbard S.S."/>
            <person name="Banfield J.F."/>
        </authorList>
    </citation>
    <scope>NUCLEOTIDE SEQUENCE [LARGE SCALE GENOMIC DNA]</scope>
</reference>
<dbReference type="Pfam" id="PF00239">
    <property type="entry name" value="Resolvase"/>
    <property type="match status" value="1"/>
</dbReference>
<dbReference type="SUPFAM" id="SSF53041">
    <property type="entry name" value="Resolvase-like"/>
    <property type="match status" value="1"/>
</dbReference>
<proteinExistence type="predicted"/>
<feature type="domain" description="Resolvase/invertase-type recombinase catalytic" evidence="1">
    <location>
        <begin position="1"/>
        <end position="93"/>
    </location>
</feature>
<dbReference type="EMBL" id="MGFE01000015">
    <property type="protein sequence ID" value="OGL98838.1"/>
    <property type="molecule type" value="Genomic_DNA"/>
</dbReference>
<accession>A0A1F7W8X7</accession>
<dbReference type="InterPro" id="IPR036162">
    <property type="entry name" value="Resolvase-like_N_sf"/>
</dbReference>